<dbReference type="GO" id="GO:0008483">
    <property type="term" value="F:transaminase activity"/>
    <property type="evidence" value="ECO:0007669"/>
    <property type="project" value="UniProtKB-KW"/>
</dbReference>
<keyword evidence="5" id="KW-0032">Aminotransferase</keyword>
<dbReference type="Proteomes" id="UP001165366">
    <property type="component" value="Unassembled WGS sequence"/>
</dbReference>
<comment type="caution">
    <text evidence="5">The sequence shown here is derived from an EMBL/GenBank/DDBJ whole genome shotgun (WGS) entry which is preliminary data.</text>
</comment>
<dbReference type="Gene3D" id="3.40.640.10">
    <property type="entry name" value="Type I PLP-dependent aspartate aminotransferase-like (Major domain)"/>
    <property type="match status" value="1"/>
</dbReference>
<name>A0ABS9K9Q0_9BACT</name>
<dbReference type="SUPFAM" id="SSF53383">
    <property type="entry name" value="PLP-dependent transferases"/>
    <property type="match status" value="1"/>
</dbReference>
<dbReference type="InterPro" id="IPR002129">
    <property type="entry name" value="PyrdxlP-dep_de-COase"/>
</dbReference>
<dbReference type="InterPro" id="IPR021115">
    <property type="entry name" value="Pyridoxal-P_BS"/>
</dbReference>
<dbReference type="InterPro" id="IPR015424">
    <property type="entry name" value="PyrdxlP-dep_Trfase"/>
</dbReference>
<evidence type="ECO:0000313" key="6">
    <source>
        <dbReference type="Proteomes" id="UP001165366"/>
    </source>
</evidence>
<evidence type="ECO:0000313" key="5">
    <source>
        <dbReference type="EMBL" id="MCG2587566.1"/>
    </source>
</evidence>
<keyword evidence="6" id="KW-1185">Reference proteome</keyword>
<evidence type="ECO:0000256" key="1">
    <source>
        <dbReference type="ARBA" id="ARBA00001933"/>
    </source>
</evidence>
<proteinExistence type="inferred from homology"/>
<keyword evidence="3 4" id="KW-0456">Lyase</keyword>
<protein>
    <submittedName>
        <fullName evidence="5">Aminotransferase class V-fold PLP-dependent enzyme</fullName>
    </submittedName>
</protein>
<comment type="cofactor">
    <cofactor evidence="1 4">
        <name>pyridoxal 5'-phosphate</name>
        <dbReference type="ChEBI" id="CHEBI:597326"/>
    </cofactor>
</comment>
<evidence type="ECO:0000256" key="3">
    <source>
        <dbReference type="ARBA" id="ARBA00023239"/>
    </source>
</evidence>
<organism evidence="5 6">
    <name type="scientific">Rhodohalobacter sulfatireducens</name>
    <dbReference type="NCBI Taxonomy" id="2911366"/>
    <lineage>
        <taxon>Bacteria</taxon>
        <taxon>Pseudomonadati</taxon>
        <taxon>Balneolota</taxon>
        <taxon>Balneolia</taxon>
        <taxon>Balneolales</taxon>
        <taxon>Balneolaceae</taxon>
        <taxon>Rhodohalobacter</taxon>
    </lineage>
</organism>
<evidence type="ECO:0000256" key="2">
    <source>
        <dbReference type="ARBA" id="ARBA00022898"/>
    </source>
</evidence>
<keyword evidence="5" id="KW-0808">Transferase</keyword>
<reference evidence="5" key="1">
    <citation type="submission" date="2022-01" db="EMBL/GenBank/DDBJ databases">
        <authorList>
            <person name="Wang Y."/>
        </authorList>
    </citation>
    <scope>NUCLEOTIDE SEQUENCE</scope>
    <source>
        <strain evidence="5">WB101</strain>
    </source>
</reference>
<dbReference type="EMBL" id="JAKLWS010000002">
    <property type="protein sequence ID" value="MCG2587566.1"/>
    <property type="molecule type" value="Genomic_DNA"/>
</dbReference>
<sequence>MPILKNALRKLDTWRDSYGSLSETGSSAGQLDKIREIADQLASRLEGNYPFHHPSYAGQMLKPPHPIAWLSYALAMTINPNNHALDGGPPTSEMEKEVIQKMTSMVGYDSNSLGHLTSGGTIANLEALFIAREIHPGKAIAASENAHYTHQRMCRVLNCEFIKIPVNHRGIPDLDFVKKNSTKIGTLVVTMGTTGLGIVEPLEEILKVAEENDIRVHADAAYGGFFKLISDELSSNIHWQHLFECESIVIDPHKHGLQPYGCGSVLYKDAAVGKYFKHDSPYTYFTSDDLHLGEISLECSRAGASAAAFWATLELMPLTKSGLGSILSSTIRAAEKFSSHMKELTGWKLYQEPDLDIAAYFKVPADKSISNLNSINQEVFDKGMELDKKGYHLSLFKIPSGIFSKKFPEYKVDADYATLLRSVFMKEEHEEFVDELIERLVKCNPAR</sequence>
<comment type="similarity">
    <text evidence="4">Belongs to the group II decarboxylase family.</text>
</comment>
<gene>
    <name evidence="5" type="ORF">L6773_03230</name>
</gene>
<dbReference type="Pfam" id="PF00282">
    <property type="entry name" value="Pyridoxal_deC"/>
    <property type="match status" value="1"/>
</dbReference>
<reference evidence="5" key="2">
    <citation type="submission" date="2024-05" db="EMBL/GenBank/DDBJ databases">
        <title>Rhodohalobacter halophilus gen. nov., sp. nov., a moderately halophilic member of the family Balneolaceae.</title>
        <authorList>
            <person name="Xia J."/>
        </authorList>
    </citation>
    <scope>NUCLEOTIDE SEQUENCE</scope>
    <source>
        <strain evidence="5">WB101</strain>
    </source>
</reference>
<keyword evidence="2 4" id="KW-0663">Pyridoxal phosphate</keyword>
<dbReference type="InterPro" id="IPR050477">
    <property type="entry name" value="GrpII_AminoAcid_Decarb"/>
</dbReference>
<dbReference type="PANTHER" id="PTHR42735">
    <property type="match status" value="1"/>
</dbReference>
<dbReference type="PANTHER" id="PTHR42735:SF4">
    <property type="entry name" value="PYRIDOXAL PHOSPHATE-DEPENDENT DECARBOXYLASE FAMILY PROTEIN"/>
    <property type="match status" value="1"/>
</dbReference>
<dbReference type="InterPro" id="IPR015421">
    <property type="entry name" value="PyrdxlP-dep_Trfase_major"/>
</dbReference>
<accession>A0ABS9K9Q0</accession>
<evidence type="ECO:0000256" key="4">
    <source>
        <dbReference type="RuleBase" id="RU000382"/>
    </source>
</evidence>
<dbReference type="PROSITE" id="PS00392">
    <property type="entry name" value="DDC_GAD_HDC_YDC"/>
    <property type="match status" value="1"/>
</dbReference>